<reference evidence="2" key="1">
    <citation type="submission" date="2016-04" db="EMBL/GenBank/DDBJ databases">
        <authorList>
            <person name="Nguyen H.D."/>
            <person name="Kesanakurti P."/>
            <person name="Cullis J."/>
            <person name="Levesque C.A."/>
            <person name="Hambleton S."/>
        </authorList>
    </citation>
    <scope>NUCLEOTIDE SEQUENCE</scope>
    <source>
        <strain evidence="2">DAOMC 238032</strain>
    </source>
</reference>
<evidence type="ECO:0000313" key="3">
    <source>
        <dbReference type="Proteomes" id="UP000077671"/>
    </source>
</evidence>
<dbReference type="EMBL" id="LWDD02001392">
    <property type="protein sequence ID" value="KAE8248478.1"/>
    <property type="molecule type" value="Genomic_DNA"/>
</dbReference>
<organism evidence="2 3">
    <name type="scientific">Tilletia caries</name>
    <name type="common">wheat bunt fungus</name>
    <dbReference type="NCBI Taxonomy" id="13290"/>
    <lineage>
        <taxon>Eukaryota</taxon>
        <taxon>Fungi</taxon>
        <taxon>Dikarya</taxon>
        <taxon>Basidiomycota</taxon>
        <taxon>Ustilaginomycotina</taxon>
        <taxon>Exobasidiomycetes</taxon>
        <taxon>Tilletiales</taxon>
        <taxon>Tilletiaceae</taxon>
        <taxon>Tilletia</taxon>
    </lineage>
</organism>
<gene>
    <name evidence="2" type="ORF">A4X03_0g6768</name>
    <name evidence="1" type="ORF">JKIAZH3_G7172</name>
</gene>
<evidence type="ECO:0000313" key="4">
    <source>
        <dbReference type="Proteomes" id="UP000836402"/>
    </source>
</evidence>
<proteinExistence type="predicted"/>
<sequence length="82" mass="8770">MIAGSLPQYSAGAISPVPAQSLSSLADDGHMDMVSTDLVRTGVTFLLVYNYLGEYSLQPAAPASAKRDLNHAKFVLARSYDH</sequence>
<dbReference type="AlphaFoldDB" id="A0A8T8SUD0"/>
<reference evidence="1" key="3">
    <citation type="submission" date="2020-10" db="EMBL/GenBank/DDBJ databases">
        <authorList>
            <person name="Sedaghatjoo S."/>
        </authorList>
    </citation>
    <scope>NUCLEOTIDE SEQUENCE</scope>
    <source>
        <strain evidence="1">AZH3</strain>
    </source>
</reference>
<evidence type="ECO:0000313" key="2">
    <source>
        <dbReference type="EMBL" id="KAE8248478.1"/>
    </source>
</evidence>
<accession>A0A8T8SUD0</accession>
<protein>
    <submittedName>
        <fullName evidence="2">Uncharacterized protein</fullName>
    </submittedName>
</protein>
<dbReference type="Proteomes" id="UP000836402">
    <property type="component" value="Unassembled WGS sequence"/>
</dbReference>
<comment type="caution">
    <text evidence="2">The sequence shown here is derived from an EMBL/GenBank/DDBJ whole genome shotgun (WGS) entry which is preliminary data.</text>
</comment>
<dbReference type="EMBL" id="CAJHJG010000646">
    <property type="protein sequence ID" value="CAD6904611.1"/>
    <property type="molecule type" value="Genomic_DNA"/>
</dbReference>
<name>A0A8T8SUD0_9BASI</name>
<evidence type="ECO:0000313" key="1">
    <source>
        <dbReference type="EMBL" id="CAD6904611.1"/>
    </source>
</evidence>
<keyword evidence="4" id="KW-1185">Reference proteome</keyword>
<reference evidence="2" key="2">
    <citation type="journal article" date="2019" name="IMA Fungus">
        <title>Genome sequencing and comparison of five Tilletia species to identify candidate genes for the detection of regulated species infecting wheat.</title>
        <authorList>
            <person name="Nguyen H.D.T."/>
            <person name="Sultana T."/>
            <person name="Kesanakurti P."/>
            <person name="Hambleton S."/>
        </authorList>
    </citation>
    <scope>NUCLEOTIDE SEQUENCE</scope>
    <source>
        <strain evidence="2">DAOMC 238032</strain>
    </source>
</reference>
<dbReference type="Proteomes" id="UP000077671">
    <property type="component" value="Unassembled WGS sequence"/>
</dbReference>